<dbReference type="EMBL" id="JBHUNE010000006">
    <property type="protein sequence ID" value="MFD2758242.1"/>
    <property type="molecule type" value="Genomic_DNA"/>
</dbReference>
<dbReference type="PANTHER" id="PTHR46797">
    <property type="entry name" value="HTH-TYPE TRANSCRIPTIONAL REGULATOR"/>
    <property type="match status" value="1"/>
</dbReference>
<name>A0ABW5V0P1_9MICO</name>
<dbReference type="CDD" id="cd00093">
    <property type="entry name" value="HTH_XRE"/>
    <property type="match status" value="1"/>
</dbReference>
<dbReference type="Proteomes" id="UP001597492">
    <property type="component" value="Unassembled WGS sequence"/>
</dbReference>
<evidence type="ECO:0000313" key="3">
    <source>
        <dbReference type="EMBL" id="MFD2758242.1"/>
    </source>
</evidence>
<dbReference type="RefSeq" id="WP_019619653.1">
    <property type="nucleotide sequence ID" value="NZ_JBHUNE010000006.1"/>
</dbReference>
<dbReference type="PROSITE" id="PS50943">
    <property type="entry name" value="HTH_CROC1"/>
    <property type="match status" value="1"/>
</dbReference>
<dbReference type="InterPro" id="IPR011051">
    <property type="entry name" value="RmlC_Cupin_sf"/>
</dbReference>
<dbReference type="InterPro" id="IPR014710">
    <property type="entry name" value="RmlC-like_jellyroll"/>
</dbReference>
<protein>
    <submittedName>
        <fullName evidence="3">Helix-turn-helix domain-containing protein</fullName>
    </submittedName>
</protein>
<dbReference type="Gene3D" id="1.10.260.40">
    <property type="entry name" value="lambda repressor-like DNA-binding domains"/>
    <property type="match status" value="1"/>
</dbReference>
<keyword evidence="1" id="KW-0238">DNA-binding</keyword>
<dbReference type="InterPro" id="IPR010982">
    <property type="entry name" value="Lambda_DNA-bd_dom_sf"/>
</dbReference>
<dbReference type="Gene3D" id="2.60.120.10">
    <property type="entry name" value="Jelly Rolls"/>
    <property type="match status" value="1"/>
</dbReference>
<dbReference type="SUPFAM" id="SSF47413">
    <property type="entry name" value="lambda repressor-like DNA-binding domains"/>
    <property type="match status" value="1"/>
</dbReference>
<dbReference type="InterPro" id="IPR050807">
    <property type="entry name" value="TransReg_Diox_bact_type"/>
</dbReference>
<feature type="domain" description="HTH cro/C1-type" evidence="2">
    <location>
        <begin position="12"/>
        <end position="66"/>
    </location>
</feature>
<evidence type="ECO:0000313" key="4">
    <source>
        <dbReference type="Proteomes" id="UP001597492"/>
    </source>
</evidence>
<comment type="caution">
    <text evidence="3">The sequence shown here is derived from an EMBL/GenBank/DDBJ whole genome shotgun (WGS) entry which is preliminary data.</text>
</comment>
<dbReference type="SMART" id="SM00530">
    <property type="entry name" value="HTH_XRE"/>
    <property type="match status" value="1"/>
</dbReference>
<dbReference type="Pfam" id="PF07883">
    <property type="entry name" value="Cupin_2"/>
    <property type="match status" value="1"/>
</dbReference>
<sequence>MHEEISRVGARLRAARQSRGLTLAELAEAADMSPSTLSRLESGKRQASLELLVPLTRRLGVRIDDLVQPEPADPRVRRPSRRLGELVMTPLAPEGSALQAYRIVYPPSAEKPVPKTHDGYEWLYVLTGRLALTLDDHTHELARGEAAEFDTRTPHSMAAAGNRPATVLSIFNASGERMHTHTPQ</sequence>
<dbReference type="InterPro" id="IPR013096">
    <property type="entry name" value="Cupin_2"/>
</dbReference>
<gene>
    <name evidence="3" type="ORF">ACFSW7_07605</name>
</gene>
<evidence type="ECO:0000256" key="1">
    <source>
        <dbReference type="ARBA" id="ARBA00023125"/>
    </source>
</evidence>
<accession>A0ABW5V0P1</accession>
<organism evidence="3 4">
    <name type="scientific">Gulosibacter faecalis</name>
    <dbReference type="NCBI Taxonomy" id="272240"/>
    <lineage>
        <taxon>Bacteria</taxon>
        <taxon>Bacillati</taxon>
        <taxon>Actinomycetota</taxon>
        <taxon>Actinomycetes</taxon>
        <taxon>Micrococcales</taxon>
        <taxon>Microbacteriaceae</taxon>
        <taxon>Gulosibacter</taxon>
    </lineage>
</organism>
<keyword evidence="4" id="KW-1185">Reference proteome</keyword>
<evidence type="ECO:0000259" key="2">
    <source>
        <dbReference type="PROSITE" id="PS50943"/>
    </source>
</evidence>
<dbReference type="PANTHER" id="PTHR46797:SF1">
    <property type="entry name" value="METHYLPHOSPHONATE SYNTHASE"/>
    <property type="match status" value="1"/>
</dbReference>
<proteinExistence type="predicted"/>
<dbReference type="CDD" id="cd02209">
    <property type="entry name" value="cupin_XRE_C"/>
    <property type="match status" value="1"/>
</dbReference>
<dbReference type="InterPro" id="IPR001387">
    <property type="entry name" value="Cro/C1-type_HTH"/>
</dbReference>
<reference evidence="4" key="1">
    <citation type="journal article" date="2019" name="Int. J. Syst. Evol. Microbiol.">
        <title>The Global Catalogue of Microorganisms (GCM) 10K type strain sequencing project: providing services to taxonomists for standard genome sequencing and annotation.</title>
        <authorList>
            <consortium name="The Broad Institute Genomics Platform"/>
            <consortium name="The Broad Institute Genome Sequencing Center for Infectious Disease"/>
            <person name="Wu L."/>
            <person name="Ma J."/>
        </authorList>
    </citation>
    <scope>NUCLEOTIDE SEQUENCE [LARGE SCALE GENOMIC DNA]</scope>
    <source>
        <strain evidence="4">TISTR 1514</strain>
    </source>
</reference>
<dbReference type="SUPFAM" id="SSF51182">
    <property type="entry name" value="RmlC-like cupins"/>
    <property type="match status" value="1"/>
</dbReference>
<dbReference type="Pfam" id="PF01381">
    <property type="entry name" value="HTH_3"/>
    <property type="match status" value="1"/>
</dbReference>